<accession>A0AAD9SAP6</accession>
<keyword evidence="2" id="KW-1185">Reference proteome</keyword>
<sequence length="327" mass="37327">MDNDAMEVDVPQTNALEGKTPTLMHKFTQFPAEVRLNIWEIAMAEVPPPYRPKQRFRFNIVYDAARVKPDQDTSSGWVACFSPVEGRHPQCNIFLRASFETRQILLRSISMLTVHELPINALGQYMVPRECQIPFDLKKGYFCVEGITHALEEAQKDKEDKNAVWDPKTLPLARLLDNAHGLGFAHRIKHFAIIPHPSDFQLPQPGQFPPPGHFFQTKIARNLAVVAQRFPILASLTSVVPFALNPGQSQSNRFDVRGRFVSKTFSLVGKRKGRLSKMSGEDRDALFEKAWIRIFESHYTRSRITAWDCDFSRLFIPELFDGSECVV</sequence>
<dbReference type="AlphaFoldDB" id="A0AAD9SAP6"/>
<name>A0AAD9SAP6_PHOAM</name>
<dbReference type="EMBL" id="JAUJFL010000006">
    <property type="protein sequence ID" value="KAK2601349.1"/>
    <property type="molecule type" value="Genomic_DNA"/>
</dbReference>
<evidence type="ECO:0000313" key="1">
    <source>
        <dbReference type="EMBL" id="KAK2601349.1"/>
    </source>
</evidence>
<gene>
    <name evidence="1" type="ORF">N8I77_010804</name>
</gene>
<protein>
    <submittedName>
        <fullName evidence="1">Uncharacterized protein</fullName>
    </submittedName>
</protein>
<comment type="caution">
    <text evidence="1">The sequence shown here is derived from an EMBL/GenBank/DDBJ whole genome shotgun (WGS) entry which is preliminary data.</text>
</comment>
<reference evidence="1" key="1">
    <citation type="submission" date="2023-06" db="EMBL/GenBank/DDBJ databases">
        <authorList>
            <person name="Noh H."/>
        </authorList>
    </citation>
    <scope>NUCLEOTIDE SEQUENCE</scope>
    <source>
        <strain evidence="1">DUCC20226</strain>
    </source>
</reference>
<organism evidence="1 2">
    <name type="scientific">Phomopsis amygdali</name>
    <name type="common">Fusicoccum amygdali</name>
    <dbReference type="NCBI Taxonomy" id="1214568"/>
    <lineage>
        <taxon>Eukaryota</taxon>
        <taxon>Fungi</taxon>
        <taxon>Dikarya</taxon>
        <taxon>Ascomycota</taxon>
        <taxon>Pezizomycotina</taxon>
        <taxon>Sordariomycetes</taxon>
        <taxon>Sordariomycetidae</taxon>
        <taxon>Diaporthales</taxon>
        <taxon>Diaporthaceae</taxon>
        <taxon>Diaporthe</taxon>
    </lineage>
</organism>
<dbReference type="Proteomes" id="UP001265746">
    <property type="component" value="Unassembled WGS sequence"/>
</dbReference>
<proteinExistence type="predicted"/>
<evidence type="ECO:0000313" key="2">
    <source>
        <dbReference type="Proteomes" id="UP001265746"/>
    </source>
</evidence>